<evidence type="ECO:0000313" key="1">
    <source>
        <dbReference type="EMBL" id="MBC9930406.1"/>
    </source>
</evidence>
<dbReference type="InterPro" id="IPR006530">
    <property type="entry name" value="YD"/>
</dbReference>
<dbReference type="Pfam" id="PF05593">
    <property type="entry name" value="RHS_repeat"/>
    <property type="match status" value="1"/>
</dbReference>
<reference evidence="1 2" key="1">
    <citation type="submission" date="2020-09" db="EMBL/GenBank/DDBJ databases">
        <title>Genome sequences of type strains of Chitinophaga qingshengii and Chitinophaga varians.</title>
        <authorList>
            <person name="Kittiwongwattana C."/>
        </authorList>
    </citation>
    <scope>NUCLEOTIDE SEQUENCE [LARGE SCALE GENOMIC DNA]</scope>
    <source>
        <strain evidence="1 2">JCM 30026</strain>
    </source>
</reference>
<keyword evidence="2" id="KW-1185">Reference proteome</keyword>
<dbReference type="Proteomes" id="UP000659124">
    <property type="component" value="Unassembled WGS sequence"/>
</dbReference>
<name>A0ABR7TIS4_9BACT</name>
<comment type="caution">
    <text evidence="1">The sequence shown here is derived from an EMBL/GenBank/DDBJ whole genome shotgun (WGS) entry which is preliminary data.</text>
</comment>
<dbReference type="NCBIfam" id="TIGR01643">
    <property type="entry name" value="YD_repeat_2x"/>
    <property type="match status" value="1"/>
</dbReference>
<accession>A0ABR7TIS4</accession>
<proteinExistence type="predicted"/>
<sequence>MIPFVVKNGVTEQLANREADSAYVTAGLLNKIEYPTGGYTQFQFEGNEYSYIGSSQLVPAPIEKEGTAAGFLTYEQNKGPGQVKTTFVIDKWQQGSIEWQISNCIPSKPGCASWASMNPEATIELRRIGGGTPFHAYGMYVDKYTSGLNYIDLQPGTYELILKVVNPYDRANADVFYTYTSSEMKPPVRPAGGVRIARIISYDGISHDHDMVRSYSYKMDDPMYSSGVTLEQPKYDYSYTEYVPEPTTGQQCGKQQSYNCYSSVSSVVLGSTQGGVVGYRRVTEYYNTKDSSNKIVSYFTSAVEHPDDGVIYAPPYTPGTSYDWRRGLLTQKITYGKDNKVVSIEKKVYTVLPDFQYELRNFKAQQTVFCVASPIGTDGKDKVTRYKTDYYRTVTEWMPLTSDTTILFSSGSTDAIRNITTYAYDTSSLNVSSVTKEMSSRTVQQFYRYPNNYQVIPGDNLSLGIINLQQRHIISPVIETYTVVSNNANPGTIFGQFVSYKPSQPYPESVFRLSVPGVLTDFNPSSVSGGGVTMDRRYEPRLIFDLYDAAGNVLQQHKVNDEPESFIWGYGNSYPVAAIKGMSYSAVSGLVNVLAINNLYNETQIRNSLAPLRTLDGAMSTIYTFRPQVGMTSMTDPSGRTIYYEYDGFGRLTVIRDKDGKILKQTDYKYQRPVTE</sequence>
<evidence type="ECO:0000313" key="2">
    <source>
        <dbReference type="Proteomes" id="UP000659124"/>
    </source>
</evidence>
<gene>
    <name evidence="1" type="ORF">ICL07_08455</name>
</gene>
<dbReference type="InterPro" id="IPR031325">
    <property type="entry name" value="RHS_repeat"/>
</dbReference>
<dbReference type="EMBL" id="JACVFC010000001">
    <property type="protein sequence ID" value="MBC9930406.1"/>
    <property type="molecule type" value="Genomic_DNA"/>
</dbReference>
<organism evidence="1 2">
    <name type="scientific">Chitinophaga qingshengii</name>
    <dbReference type="NCBI Taxonomy" id="1569794"/>
    <lineage>
        <taxon>Bacteria</taxon>
        <taxon>Pseudomonadati</taxon>
        <taxon>Bacteroidota</taxon>
        <taxon>Chitinophagia</taxon>
        <taxon>Chitinophagales</taxon>
        <taxon>Chitinophagaceae</taxon>
        <taxon>Chitinophaga</taxon>
    </lineage>
</organism>
<dbReference type="RefSeq" id="WP_188087479.1">
    <property type="nucleotide sequence ID" value="NZ_JACVFC010000001.1"/>
</dbReference>
<protein>
    <submittedName>
        <fullName evidence="1">RHS repeat protein</fullName>
    </submittedName>
</protein>